<dbReference type="SUPFAM" id="SSF53807">
    <property type="entry name" value="Helical backbone' metal receptor"/>
    <property type="match status" value="1"/>
</dbReference>
<comment type="similarity">
    <text evidence="1">Belongs to the bacterial solute-binding protein 9 family.</text>
</comment>
<dbReference type="PANTHER" id="PTHR42953:SF3">
    <property type="entry name" value="HIGH-AFFINITY ZINC UPTAKE SYSTEM PROTEIN ZNUA"/>
    <property type="match status" value="1"/>
</dbReference>
<name>A0A1H3U568_9RHOB</name>
<feature type="signal peptide" evidence="7">
    <location>
        <begin position="1"/>
        <end position="18"/>
    </location>
</feature>
<dbReference type="RefSeq" id="WP_092647717.1">
    <property type="nucleotide sequence ID" value="NZ_FNPX01000022.1"/>
</dbReference>
<evidence type="ECO:0000256" key="2">
    <source>
        <dbReference type="ARBA" id="ARBA00015915"/>
    </source>
</evidence>
<evidence type="ECO:0000256" key="4">
    <source>
        <dbReference type="ARBA" id="ARBA00022729"/>
    </source>
</evidence>
<evidence type="ECO:0000256" key="7">
    <source>
        <dbReference type="SAM" id="SignalP"/>
    </source>
</evidence>
<gene>
    <name evidence="8" type="ORF">SAMN05444004_12234</name>
</gene>
<feature type="region of interest" description="Disordered" evidence="6">
    <location>
        <begin position="118"/>
        <end position="164"/>
    </location>
</feature>
<dbReference type="STRING" id="1244108.SAMN05444004_12234"/>
<evidence type="ECO:0000313" key="9">
    <source>
        <dbReference type="Proteomes" id="UP000198914"/>
    </source>
</evidence>
<sequence>MIGRLAPFFACLALPALAEVPVVVADIGPVHSMVARVMDGVGTPVLMIPAGVSPHGHAMRPSEAAALTRADLVVWVGAALAPWMERVVETLAEDARSLELLEDVGVAPSPKALQAENMEAEPGDHPGDDHGHAEHEEHAEADHSGEDHGHADDHGHDHGGIDPHAWLDPATGKLWLDRIAEVLTELDPENEIIYAANADAGKAELDSLMMEIRARMVPLQGRGYITFHDAYSGFEERFDIPSLGAISVSDAAPASAGQVASLREVVVASQAVCVFAEPQFDPGLVKTLTEGTSARSGVLDPLGATLQPGIDLYPTLLRNLSISLEDCLTP</sequence>
<keyword evidence="4 7" id="KW-0732">Signal</keyword>
<evidence type="ECO:0000256" key="6">
    <source>
        <dbReference type="SAM" id="MobiDB-lite"/>
    </source>
</evidence>
<feature type="compositionally biased region" description="Basic and acidic residues" evidence="6">
    <location>
        <begin position="122"/>
        <end position="161"/>
    </location>
</feature>
<dbReference type="OrthoDB" id="7346865at2"/>
<keyword evidence="5" id="KW-0862">Zinc</keyword>
<dbReference type="AlphaFoldDB" id="A0A1H3U568"/>
<evidence type="ECO:0000256" key="5">
    <source>
        <dbReference type="ARBA" id="ARBA00022906"/>
    </source>
</evidence>
<evidence type="ECO:0000256" key="1">
    <source>
        <dbReference type="ARBA" id="ARBA00011028"/>
    </source>
</evidence>
<keyword evidence="5" id="KW-0864">Zinc transport</keyword>
<dbReference type="PANTHER" id="PTHR42953">
    <property type="entry name" value="HIGH-AFFINITY ZINC UPTAKE SYSTEM PROTEIN ZNUA-RELATED"/>
    <property type="match status" value="1"/>
</dbReference>
<organism evidence="8 9">
    <name type="scientific">Jannaschia faecimaris</name>
    <dbReference type="NCBI Taxonomy" id="1244108"/>
    <lineage>
        <taxon>Bacteria</taxon>
        <taxon>Pseudomonadati</taxon>
        <taxon>Pseudomonadota</taxon>
        <taxon>Alphaproteobacteria</taxon>
        <taxon>Rhodobacterales</taxon>
        <taxon>Roseobacteraceae</taxon>
        <taxon>Jannaschia</taxon>
    </lineage>
</organism>
<dbReference type="Gene3D" id="3.40.50.1980">
    <property type="entry name" value="Nitrogenase molybdenum iron protein domain"/>
    <property type="match status" value="2"/>
</dbReference>
<accession>A0A1H3U568</accession>
<dbReference type="Pfam" id="PF01297">
    <property type="entry name" value="ZnuA"/>
    <property type="match status" value="1"/>
</dbReference>
<dbReference type="InterPro" id="IPR006127">
    <property type="entry name" value="ZnuA-like"/>
</dbReference>
<dbReference type="InterPro" id="IPR050492">
    <property type="entry name" value="Bact_metal-bind_prot9"/>
</dbReference>
<dbReference type="GO" id="GO:0006829">
    <property type="term" value="P:zinc ion transport"/>
    <property type="evidence" value="ECO:0007669"/>
    <property type="project" value="UniProtKB-KW"/>
</dbReference>
<evidence type="ECO:0000256" key="3">
    <source>
        <dbReference type="ARBA" id="ARBA00022448"/>
    </source>
</evidence>
<keyword evidence="9" id="KW-1185">Reference proteome</keyword>
<keyword evidence="5" id="KW-0406">Ion transport</keyword>
<evidence type="ECO:0000313" key="8">
    <source>
        <dbReference type="EMBL" id="SDZ56669.1"/>
    </source>
</evidence>
<dbReference type="Proteomes" id="UP000198914">
    <property type="component" value="Unassembled WGS sequence"/>
</dbReference>
<proteinExistence type="inferred from homology"/>
<feature type="chain" id="PRO_5011524564" description="High-affinity zinc uptake system protein ZnuA" evidence="7">
    <location>
        <begin position="19"/>
        <end position="330"/>
    </location>
</feature>
<keyword evidence="3" id="KW-0813">Transport</keyword>
<protein>
    <recommendedName>
        <fullName evidence="2">High-affinity zinc uptake system protein ZnuA</fullName>
    </recommendedName>
</protein>
<dbReference type="EMBL" id="FNPX01000022">
    <property type="protein sequence ID" value="SDZ56669.1"/>
    <property type="molecule type" value="Genomic_DNA"/>
</dbReference>
<reference evidence="9" key="1">
    <citation type="submission" date="2016-10" db="EMBL/GenBank/DDBJ databases">
        <authorList>
            <person name="Varghese N."/>
            <person name="Submissions S."/>
        </authorList>
    </citation>
    <scope>NUCLEOTIDE SEQUENCE [LARGE SCALE GENOMIC DNA]</scope>
    <source>
        <strain evidence="9">DSM 100420</strain>
    </source>
</reference>
<dbReference type="GO" id="GO:0046872">
    <property type="term" value="F:metal ion binding"/>
    <property type="evidence" value="ECO:0007669"/>
    <property type="project" value="InterPro"/>
</dbReference>